<organism evidence="1 2">
    <name type="scientific">Stenotrophomonas maltophilia</name>
    <name type="common">Pseudomonas maltophilia</name>
    <name type="synonym">Xanthomonas maltophilia</name>
    <dbReference type="NCBI Taxonomy" id="40324"/>
    <lineage>
        <taxon>Bacteria</taxon>
        <taxon>Pseudomonadati</taxon>
        <taxon>Pseudomonadota</taxon>
        <taxon>Gammaproteobacteria</taxon>
        <taxon>Lysobacterales</taxon>
        <taxon>Lysobacteraceae</taxon>
        <taxon>Stenotrophomonas</taxon>
        <taxon>Stenotrophomonas maltophilia group</taxon>
    </lineage>
</organism>
<accession>A0A2J0SLS6</accession>
<evidence type="ECO:0000313" key="1">
    <source>
        <dbReference type="EMBL" id="MBA0310648.1"/>
    </source>
</evidence>
<dbReference type="AlphaFoldDB" id="A0A2J0SLS6"/>
<dbReference type="EMBL" id="RAUE01000011">
    <property type="protein sequence ID" value="MBA0310648.1"/>
    <property type="molecule type" value="Genomic_DNA"/>
</dbReference>
<comment type="caution">
    <text evidence="1">The sequence shown here is derived from an EMBL/GenBank/DDBJ whole genome shotgun (WGS) entry which is preliminary data.</text>
</comment>
<proteinExistence type="predicted"/>
<gene>
    <name evidence="1" type="ORF">D7Y33_06380</name>
</gene>
<dbReference type="Proteomes" id="UP000822271">
    <property type="component" value="Unassembled WGS sequence"/>
</dbReference>
<evidence type="ECO:0000313" key="2">
    <source>
        <dbReference type="Proteomes" id="UP000822271"/>
    </source>
</evidence>
<reference evidence="1" key="1">
    <citation type="submission" date="2018-09" db="EMBL/GenBank/DDBJ databases">
        <authorList>
            <person name="Groschel M."/>
            <person name="Kohl T."/>
            <person name="Conchillo-Sole O."/>
            <person name="Mamat U."/>
            <person name="Yero D."/>
            <person name="Niemann S."/>
            <person name="Daura X."/>
            <person name="Gibert I."/>
        </authorList>
    </citation>
    <scope>NUCLEOTIDE SEQUENCE</scope>
    <source>
        <strain evidence="1">OG156</strain>
    </source>
</reference>
<sequence length="94" mass="10966">MAVYVVTWNLNREANYDAKRTAFLKHLERYQNVADPDLESVRWVSGDMSAHDLSADLQQKLDKNDGIFVSQLVRGEYQGYLSKATWEWISQRLD</sequence>
<name>A0A2J0SLS6_STEMA</name>
<reference evidence="1" key="2">
    <citation type="journal article" date="2020" name="Front. Microbiol.">
        <title>Genetic Variants of the DSF Quorum Sensing System in Stenotrophomonas maltophilia Influence Virulence and Resistance Phenotypes Among Genotypically Diverse Clinical Isolates.</title>
        <authorList>
            <person name="Yero D."/>
            <person name="Huedo P."/>
            <person name="Conchillo-Sole O."/>
            <person name="Martinez-Servat S."/>
            <person name="Mamat U."/>
            <person name="Coves X."/>
            <person name="Llanas F."/>
            <person name="Roca I."/>
            <person name="Vila J."/>
            <person name="Schaible U.E."/>
            <person name="Daura X."/>
            <person name="Gibert I."/>
        </authorList>
    </citation>
    <scope>NUCLEOTIDE SEQUENCE</scope>
    <source>
        <strain evidence="1">OG156</strain>
    </source>
</reference>
<protein>
    <submittedName>
        <fullName evidence="1">Uncharacterized protein</fullName>
    </submittedName>
</protein>
<dbReference type="RefSeq" id="WP_017354460.1">
    <property type="nucleotide sequence ID" value="NZ_CP088241.1"/>
</dbReference>
<dbReference type="OrthoDB" id="2656750at2"/>